<protein>
    <submittedName>
        <fullName evidence="1">Uncharacterized protein</fullName>
    </submittedName>
</protein>
<sequence>MTAEPPVLSAGEIPGRGGSVNPFTVVADATGFIAFASEVFAAEEVAEARVTPPPTPFYGALTLARVEDPWSNLWWLFQPSPGQPDSKPAWEGGPTTVFSTVDRWMQDRSTG</sequence>
<keyword evidence="2" id="KW-1185">Reference proteome</keyword>
<dbReference type="InterPro" id="IPR029068">
    <property type="entry name" value="Glyas_Bleomycin-R_OHBP_Dase"/>
</dbReference>
<evidence type="ECO:0000313" key="1">
    <source>
        <dbReference type="EMBL" id="TDS76071.1"/>
    </source>
</evidence>
<dbReference type="SUPFAM" id="SSF54593">
    <property type="entry name" value="Glyoxalase/Bleomycin resistance protein/Dihydroxybiphenyl dioxygenase"/>
    <property type="match status" value="1"/>
</dbReference>
<dbReference type="AlphaFoldDB" id="A0A4R7FIL6"/>
<reference evidence="1 2" key="1">
    <citation type="submission" date="2019-03" db="EMBL/GenBank/DDBJ databases">
        <title>Genomic Encyclopedia of Archaeal and Bacterial Type Strains, Phase II (KMG-II): from individual species to whole genera.</title>
        <authorList>
            <person name="Goeker M."/>
        </authorList>
    </citation>
    <scope>NUCLEOTIDE SEQUENCE [LARGE SCALE GENOMIC DNA]</scope>
    <source>
        <strain evidence="1 2">DSM 24782</strain>
    </source>
</reference>
<dbReference type="Proteomes" id="UP000295344">
    <property type="component" value="Unassembled WGS sequence"/>
</dbReference>
<comment type="caution">
    <text evidence="1">The sequence shown here is derived from an EMBL/GenBank/DDBJ whole genome shotgun (WGS) entry which is preliminary data.</text>
</comment>
<evidence type="ECO:0000313" key="2">
    <source>
        <dbReference type="Proteomes" id="UP000295344"/>
    </source>
</evidence>
<dbReference type="OrthoDB" id="9795306at2"/>
<gene>
    <name evidence="1" type="ORF">CLV52_3187</name>
</gene>
<name>A0A4R7FIL6_9MICO</name>
<accession>A0A4R7FIL6</accession>
<proteinExistence type="predicted"/>
<dbReference type="RefSeq" id="WP_133767279.1">
    <property type="nucleotide sequence ID" value="NZ_BAAARP010000001.1"/>
</dbReference>
<organism evidence="1 2">
    <name type="scientific">Amnibacterium kyonggiense</name>
    <dbReference type="NCBI Taxonomy" id="595671"/>
    <lineage>
        <taxon>Bacteria</taxon>
        <taxon>Bacillati</taxon>
        <taxon>Actinomycetota</taxon>
        <taxon>Actinomycetes</taxon>
        <taxon>Micrococcales</taxon>
        <taxon>Microbacteriaceae</taxon>
        <taxon>Amnibacterium</taxon>
    </lineage>
</organism>
<dbReference type="EMBL" id="SOAM01000003">
    <property type="protein sequence ID" value="TDS76071.1"/>
    <property type="molecule type" value="Genomic_DNA"/>
</dbReference>